<accession>A0A128A2Q1</accession>
<dbReference type="EMBL" id="LN890280">
    <property type="protein sequence ID" value="CUR51623.1"/>
    <property type="molecule type" value="Genomic_DNA"/>
</dbReference>
<gene>
    <name evidence="1" type="ORF">NDEV_0858</name>
</gene>
<sequence length="205" mass="24529">MIIQILDLKNIFDQIPENIRRFRFEDEFFAMRKTNSGQVDFYVKDVKKKSHVHFYDYNGKSGFVFTRENRRGKHNEHTTMPNPIEFLDVIKEFIIYAWSKVERIDVTDHVFIGTKVTLYSIPVLTLDKMRDRQAYFKQEFTIEELLFEKIDLHETKFGTVVNEKGRETHLIFVRNGEIYGLSIKDLNNMEKIFEKDPRVKAFSML</sequence>
<proteinExistence type="predicted"/>
<dbReference type="Proteomes" id="UP000196239">
    <property type="component" value="Chromosome 1"/>
</dbReference>
<protein>
    <submittedName>
        <fullName evidence="1">Uncharacterized protein</fullName>
    </submittedName>
</protein>
<evidence type="ECO:0000313" key="1">
    <source>
        <dbReference type="EMBL" id="CUR51623.1"/>
    </source>
</evidence>
<name>A0A128A2Q1_9ARCH</name>
<dbReference type="KEGG" id="ndv:NDEV_0858"/>
<organism evidence="1 2">
    <name type="scientific">Nitrosotalea devaniterrae</name>
    <dbReference type="NCBI Taxonomy" id="1078905"/>
    <lineage>
        <taxon>Archaea</taxon>
        <taxon>Nitrososphaerota</taxon>
        <taxon>Nitrososphaeria</taxon>
        <taxon>Nitrosotaleales</taxon>
        <taxon>Nitrosotaleaceae</taxon>
        <taxon>Nitrosotalea</taxon>
    </lineage>
</organism>
<evidence type="ECO:0000313" key="2">
    <source>
        <dbReference type="Proteomes" id="UP000196239"/>
    </source>
</evidence>
<reference evidence="2" key="1">
    <citation type="submission" date="2015-10" db="EMBL/GenBank/DDBJ databases">
        <authorList>
            <person name="Lehtovirta-Morley L.E."/>
            <person name="Vieille C."/>
        </authorList>
    </citation>
    <scope>NUCLEOTIDE SEQUENCE [LARGE SCALE GENOMIC DNA]</scope>
</reference>
<dbReference type="AlphaFoldDB" id="A0A128A2Q1"/>
<keyword evidence="2" id="KW-1185">Reference proteome</keyword>